<dbReference type="InterPro" id="IPR029063">
    <property type="entry name" value="SAM-dependent_MTases_sf"/>
</dbReference>
<dbReference type="InterPro" id="IPR002052">
    <property type="entry name" value="DNA_methylase_N6_adenine_CS"/>
</dbReference>
<dbReference type="GO" id="GO:0008170">
    <property type="term" value="F:N-methyltransferase activity"/>
    <property type="evidence" value="ECO:0007669"/>
    <property type="project" value="UniProtKB-ARBA"/>
</dbReference>
<dbReference type="Pfam" id="PF05175">
    <property type="entry name" value="MTS"/>
    <property type="match status" value="1"/>
</dbReference>
<dbReference type="PANTHER" id="PTHR45875:SF1">
    <property type="entry name" value="METHYLTRANSFERASE N6AMT1"/>
    <property type="match status" value="1"/>
</dbReference>
<dbReference type="Proteomes" id="UP000214355">
    <property type="component" value="Chromosome I"/>
</dbReference>
<evidence type="ECO:0000313" key="8">
    <source>
        <dbReference type="Proteomes" id="UP000214355"/>
    </source>
</evidence>
<dbReference type="GO" id="GO:0008757">
    <property type="term" value="F:S-adenosylmethionine-dependent methyltransferase activity"/>
    <property type="evidence" value="ECO:0007669"/>
    <property type="project" value="TreeGrafter"/>
</dbReference>
<dbReference type="GO" id="GO:0008276">
    <property type="term" value="F:protein methyltransferase activity"/>
    <property type="evidence" value="ECO:0007669"/>
    <property type="project" value="TreeGrafter"/>
</dbReference>
<dbReference type="AlphaFoldDB" id="A0A1H2LDS4"/>
<accession>A0A1H2LDS4</accession>
<dbReference type="GeneID" id="65344360"/>
<dbReference type="RefSeq" id="WP_091279781.1">
    <property type="nucleotide sequence ID" value="NZ_LT629804.1"/>
</dbReference>
<dbReference type="SUPFAM" id="SSF53335">
    <property type="entry name" value="S-adenosyl-L-methionine-dependent methyltransferases"/>
    <property type="match status" value="1"/>
</dbReference>
<comment type="similarity">
    <text evidence="1">Belongs to the eukaryotic/archaeal PrmC-related family.</text>
</comment>
<dbReference type="GO" id="GO:0035657">
    <property type="term" value="C:eRF1 methyltransferase complex"/>
    <property type="evidence" value="ECO:0007669"/>
    <property type="project" value="TreeGrafter"/>
</dbReference>
<proteinExistence type="inferred from homology"/>
<feature type="domain" description="DUF7059" evidence="6">
    <location>
        <begin position="16"/>
        <end position="101"/>
    </location>
</feature>
<dbReference type="Gene3D" id="3.40.50.150">
    <property type="entry name" value="Vaccinia Virus protein VP39"/>
    <property type="match status" value="1"/>
</dbReference>
<organism evidence="7 8">
    <name type="scientific">Arcanobacterium phocae</name>
    <dbReference type="NCBI Taxonomy" id="131112"/>
    <lineage>
        <taxon>Bacteria</taxon>
        <taxon>Bacillati</taxon>
        <taxon>Actinomycetota</taxon>
        <taxon>Actinomycetes</taxon>
        <taxon>Actinomycetales</taxon>
        <taxon>Actinomycetaceae</taxon>
        <taxon>Arcanobacterium</taxon>
    </lineage>
</organism>
<dbReference type="OrthoDB" id="129465at2"/>
<evidence type="ECO:0000259" key="5">
    <source>
        <dbReference type="Pfam" id="PF05175"/>
    </source>
</evidence>
<feature type="domain" description="Methyltransferase small" evidence="5">
    <location>
        <begin position="143"/>
        <end position="227"/>
    </location>
</feature>
<dbReference type="PANTHER" id="PTHR45875">
    <property type="entry name" value="METHYLTRANSFERASE N6AMT1"/>
    <property type="match status" value="1"/>
</dbReference>
<evidence type="ECO:0000256" key="2">
    <source>
        <dbReference type="ARBA" id="ARBA00022603"/>
    </source>
</evidence>
<gene>
    <name evidence="7" type="ORF">SAMN04489737_0614</name>
</gene>
<name>A0A1H2LDS4_9ACTO</name>
<keyword evidence="8" id="KW-1185">Reference proteome</keyword>
<dbReference type="InterPro" id="IPR052190">
    <property type="entry name" value="Euk-Arch_PrmC-MTase"/>
</dbReference>
<dbReference type="STRING" id="131112.SAMN04489737_0614"/>
<dbReference type="Pfam" id="PF23186">
    <property type="entry name" value="DUF7059"/>
    <property type="match status" value="1"/>
</dbReference>
<reference evidence="8" key="1">
    <citation type="submission" date="2016-10" db="EMBL/GenBank/DDBJ databases">
        <authorList>
            <person name="Varghese N."/>
            <person name="Submissions S."/>
        </authorList>
    </citation>
    <scope>NUCLEOTIDE SEQUENCE [LARGE SCALE GENOMIC DNA]</scope>
    <source>
        <strain evidence="8">DSM 10002</strain>
    </source>
</reference>
<dbReference type="CDD" id="cd02440">
    <property type="entry name" value="AdoMet_MTases"/>
    <property type="match status" value="1"/>
</dbReference>
<evidence type="ECO:0000256" key="1">
    <source>
        <dbReference type="ARBA" id="ARBA00006149"/>
    </source>
</evidence>
<dbReference type="GO" id="GO:0032259">
    <property type="term" value="P:methylation"/>
    <property type="evidence" value="ECO:0007669"/>
    <property type="project" value="UniProtKB-KW"/>
</dbReference>
<dbReference type="GO" id="GO:0003676">
    <property type="term" value="F:nucleic acid binding"/>
    <property type="evidence" value="ECO:0007669"/>
    <property type="project" value="InterPro"/>
</dbReference>
<evidence type="ECO:0000259" key="6">
    <source>
        <dbReference type="Pfam" id="PF23186"/>
    </source>
</evidence>
<keyword evidence="4" id="KW-0949">S-adenosyl-L-methionine</keyword>
<dbReference type="EMBL" id="LT629804">
    <property type="protein sequence ID" value="SDU78788.1"/>
    <property type="molecule type" value="Genomic_DNA"/>
</dbReference>
<sequence length="495" mass="53341">MKDFQFFDALRADLRNYTLDHIAETLGEDALTALGRDEAVPAQLAAERVGGQLGLLVRLWWTGDTLSDDDVALAIPCTYRDADGCDGLAELLERADDGVRARCQLVPVAAGEELVWIASDRGSLQGARHNTDHVMGVGGATRTLAGLAHYEPGQQVLDLGTGCGIHAILAAKAGAHAVATDISARALDYAQFNAALNEVEIETRLGSLFEPVAGSQFDVVVSNPPFVITPGEVRDNLGTLEYRDGGVPGDTLAADVVAGLGTCLAPDGSAYMLANWEIAGDVPDWSEHPRAWLASQHLDAVVIQREVIPADSYVEMWLHDGGLRAGHADYAKAYRAWLTDFQARAVSHVGFGYVLVQRDGEGRLPWQVFHDLRGGMPADVPGALELLWSAREIAEETLSSLRLTNANVEEHRRYHPGETDPWLISFAPKNGFADQIQADTALAGFVSVCDGELTVGQICDALAQLLEMPAPEVRSSLLPKVMHMVRLGMLQVVDK</sequence>
<evidence type="ECO:0000313" key="7">
    <source>
        <dbReference type="EMBL" id="SDU78788.1"/>
    </source>
</evidence>
<evidence type="ECO:0000256" key="3">
    <source>
        <dbReference type="ARBA" id="ARBA00022679"/>
    </source>
</evidence>
<evidence type="ECO:0000256" key="4">
    <source>
        <dbReference type="ARBA" id="ARBA00022691"/>
    </source>
</evidence>
<keyword evidence="3 7" id="KW-0808">Transferase</keyword>
<keyword evidence="2 7" id="KW-0489">Methyltransferase</keyword>
<dbReference type="InterPro" id="IPR055487">
    <property type="entry name" value="DUF7059"/>
</dbReference>
<protein>
    <submittedName>
        <fullName evidence="7">Methyltransferase small domain-containing protein</fullName>
    </submittedName>
</protein>
<dbReference type="PROSITE" id="PS00092">
    <property type="entry name" value="N6_MTASE"/>
    <property type="match status" value="1"/>
</dbReference>
<dbReference type="InterPro" id="IPR007848">
    <property type="entry name" value="Small_mtfrase_dom"/>
</dbReference>